<evidence type="ECO:0000313" key="1">
    <source>
        <dbReference type="EMBL" id="MBT9316272.1"/>
    </source>
</evidence>
<name>A0A947GKD2_9CYAN</name>
<keyword evidence="2" id="KW-1185">Reference proteome</keyword>
<sequence length="747" mass="80054">MPIQVDQKTNDALVQFVAPQTDTDARVPTAEELSVAGSLLLNHIYESRKLKPSGITTRPIFAATVGSKGVVIPSDLGFYSQKHPTLGILGGNHTLVLPSLADTVSAVSRYDRIYLMGFRAVVTADIDPDIQLEFSWRDQSSTIQTQTKENTRREREFYAFVWGSGEVTASAVWAVLPEVSGERQLTANKTAGGIETGTLQIYPLDNNLVADATYTVVEDSLEMIELLRVWRVQNTIQDGYRWGRTGESDFQERFNLQPSYRYVGPEWDLWQARLSESIHRLFRGLSLSDTPTDNRIVLNLVNGQVASTLDAPGIATASPNGSTALANEQRMIFTNQAILQQEFCLPLTLADNGGAAEATVNFAGNSPSGARFGPNNTDHKIYSKNGIESSDNGSYTGEGGTGALTWLDTNDTEMQPGDIAYLVPGIEYPAGSGFPIAGKGLEAVYLNSVAINASNIKSADLTAYEEPANSEDHIIVFDQARGSIRIYKKYTVNSNGSGIAAIPSTARGVIAFIDGPSAPSARQDVPILSGLSNNSTYNLLVSHAPPGSEQWQFQFIEASYAGLSSTGIIDDSIVLGDPIFFGNSQGGGNANDGGDGELGRELIALRLPVNTDAGAQDAYLFNTKIQPAGTAALPDSATFSQLTHHLASNGNTLPKQGQTLTAIAAASVQSQGLAIRLESDGVSLGVLKTQLESSSAYQLIVGFLIEKNEQRYMVVCALNAGDGSTYESTQLNTDGPNYAAIDVFNLY</sequence>
<gene>
    <name evidence="1" type="ORF">IXB50_12650</name>
</gene>
<dbReference type="AlphaFoldDB" id="A0A947GKD2"/>
<dbReference type="EMBL" id="JADOES010000023">
    <property type="protein sequence ID" value="MBT9316272.1"/>
    <property type="molecule type" value="Genomic_DNA"/>
</dbReference>
<protein>
    <submittedName>
        <fullName evidence="1">Uncharacterized protein</fullName>
    </submittedName>
</protein>
<organism evidence="1 2">
    <name type="scientific">Leptothoe spongobia TAU-MAC 1115</name>
    <dbReference type="NCBI Taxonomy" id="1967444"/>
    <lineage>
        <taxon>Bacteria</taxon>
        <taxon>Bacillati</taxon>
        <taxon>Cyanobacteriota</taxon>
        <taxon>Cyanophyceae</taxon>
        <taxon>Nodosilineales</taxon>
        <taxon>Cymatolegaceae</taxon>
        <taxon>Leptothoe</taxon>
        <taxon>Leptothoe spongobia</taxon>
    </lineage>
</organism>
<dbReference type="Proteomes" id="UP000717364">
    <property type="component" value="Unassembled WGS sequence"/>
</dbReference>
<dbReference type="RefSeq" id="WP_215609340.1">
    <property type="nucleotide sequence ID" value="NZ_JADOES010000023.1"/>
</dbReference>
<reference evidence="1" key="1">
    <citation type="submission" date="2020-11" db="EMBL/GenBank/DDBJ databases">
        <authorList>
            <person name="Konstantinou D."/>
            <person name="Gkelis S."/>
            <person name="Popin R."/>
            <person name="Fewer D."/>
            <person name="Sivonen K."/>
        </authorList>
    </citation>
    <scope>NUCLEOTIDE SEQUENCE</scope>
    <source>
        <strain evidence="1">TAU-MAC 1115</strain>
    </source>
</reference>
<comment type="caution">
    <text evidence="1">The sequence shown here is derived from an EMBL/GenBank/DDBJ whole genome shotgun (WGS) entry which is preliminary data.</text>
</comment>
<reference evidence="1" key="2">
    <citation type="journal article" date="2021" name="Mar. Drugs">
        <title>Genome Reduction and Secondary Metabolism of the Marine Sponge-Associated Cyanobacterium Leptothoe.</title>
        <authorList>
            <person name="Konstantinou D."/>
            <person name="Popin R.V."/>
            <person name="Fewer D.P."/>
            <person name="Sivonen K."/>
            <person name="Gkelis S."/>
        </authorList>
    </citation>
    <scope>NUCLEOTIDE SEQUENCE</scope>
    <source>
        <strain evidence="1">TAU-MAC 1115</strain>
    </source>
</reference>
<accession>A0A947GKD2</accession>
<proteinExistence type="predicted"/>
<evidence type="ECO:0000313" key="2">
    <source>
        <dbReference type="Proteomes" id="UP000717364"/>
    </source>
</evidence>